<dbReference type="PROSITE" id="PS00012">
    <property type="entry name" value="PHOSPHOPANTETHEINE"/>
    <property type="match status" value="1"/>
</dbReference>
<dbReference type="InterPro" id="IPR020806">
    <property type="entry name" value="PKS_PP-bd"/>
</dbReference>
<dbReference type="Gene3D" id="2.30.38.10">
    <property type="entry name" value="Luciferase, Domain 3"/>
    <property type="match status" value="1"/>
</dbReference>
<sequence length="1423" mass="149558">FDEGSVVVLGERLVRVLGGFVSGVGVGDVDVLGGVERSLVLGGWSDTARVVGGGASLVSLFDEQVVRSPGAVAVEFEGVGVSFGEFDARVNRLARRLIAEGVGPESLVGLAIRRSVDMLVGIYAVLKAGGAYVPLDVDAPVDRVAFVVETARPVCVLSTVRDGFVGVGGVPVLLVDVVDVSGFDASPVVDSERLGRLRAENTAYVIFTSGSTGRPKGVGVSHAAIVNRLLWMQGEYGLGARDVVLQKTPVTFDVSVWELFWPLQVGARLVIAVPDGHRDPGYLVRTIVESSVSVVHFVPSMLSVFVESLADSVVADSAGSVGSVGAGSSLRLVFASGEALSVSVASRVGEVLPGVGLHNLYGPTEAAVDVTFHEVVASDSVVVPIGRPVWNTRLLVLDAWLRPVPVGVAGELYLAGVQLARGYVGRADLSADRFVANPFGVVAGERMYRTGDVVRWSVDGEVEYIGRSDFQVKLRGLRIELGEIEAVLSAQVSVAQSVVVVRSDQLVAYVVGASGFSVDVDELKLVVGGVLPGYMVPAHVVVLDAFPLSVAGKLDRRLLPEPVAVARVWRAPVSSVELLVASVFESVLGVSGVGLDDDFFELGGNSLIATQVVSRLGAALESSVPLSVLFDASSVGALAGVVAAGVGVGGRKALVAGVRASRVPLSLAQQRMWFLNQLDTESTSYNIPMALRLEGALDVEAFRAAVTDVFSRHEALRTMYPTDADGPYQVVVPTAEAVSELVVTPVEGDEAMRDAVVGMMARGFDVTAAPPSRVGLFARESNDHVFVMVVHHITADGASMAPLSRDVMQAYVSRTQGMAPEFSPLAVQYADYALWQRDVVGEEDDPGSVLSTQIDYWRRNLEGMSDKIELPSDRPRPAAASGVGDSISVPVSADIYREMVAGARSRRATVFMYAHAALSVLISKLTSSTDFAIGTPIAGRGEEQLDDLVGMFVNTLPLRAQIDSSMTFGALLESLRDKDIEAFSNADVPFERIVEVSAPARSSAYSPLFQVALSVEPLGDAKFTLPGLTISAVDGGAPAAKFDLELTLSTQIAEDGEVEAVFANWTYAVDLFDRTTVEAFAERFVRVLSTVTATPDVRIGDIAIMTEDERAELLVGAPTAVADTDVEGTVVRQSITQLIAAVVEEDPEAPAIASGEDEVSYATLDAHSSKLARVISARGIGARDVVVIDIGDDIDRVVAIWAAVKTGAAFCVLDSGLDQSVVEPSLAGSNSTLWLVSGVSPSDGTPSTQTGRLFLGAPAIVDELAATSARPYSYIDAVRPVEQADPAYVVVRGDGSSIHSVDHHALGAVMARMQTAYGLGYDSRVYSAAGTSAESLGLAVLSAALSGGAFVVGGTEDLSAFVADEWVSHLFASNESVRDLDQSETPDLQAIIVTSSDGIPAEATVDSNVAIYTLDLPQSEIRE</sequence>
<dbReference type="InterPro" id="IPR045851">
    <property type="entry name" value="AMP-bd_C_sf"/>
</dbReference>
<dbReference type="InterPro" id="IPR036736">
    <property type="entry name" value="ACP-like_sf"/>
</dbReference>
<dbReference type="InterPro" id="IPR023213">
    <property type="entry name" value="CAT-like_dom_sf"/>
</dbReference>
<dbReference type="PROSITE" id="PS00455">
    <property type="entry name" value="AMP_BINDING"/>
    <property type="match status" value="1"/>
</dbReference>
<dbReference type="SUPFAM" id="SSF52777">
    <property type="entry name" value="CoA-dependent acyltransferases"/>
    <property type="match status" value="2"/>
</dbReference>
<dbReference type="GO" id="GO:0008610">
    <property type="term" value="P:lipid biosynthetic process"/>
    <property type="evidence" value="ECO:0007669"/>
    <property type="project" value="UniProtKB-ARBA"/>
</dbReference>
<evidence type="ECO:0000256" key="1">
    <source>
        <dbReference type="ARBA" id="ARBA00001957"/>
    </source>
</evidence>
<dbReference type="GO" id="GO:0047527">
    <property type="term" value="F:2,3-dihydroxybenzoate-serine ligase activity"/>
    <property type="evidence" value="ECO:0007669"/>
    <property type="project" value="TreeGrafter"/>
</dbReference>
<dbReference type="Gene3D" id="3.40.50.12780">
    <property type="entry name" value="N-terminal domain of ligase-like"/>
    <property type="match status" value="1"/>
</dbReference>
<organism evidence="5 6">
    <name type="scientific">Rhodococcus erythropolis</name>
    <name type="common">Arthrobacter picolinophilus</name>
    <dbReference type="NCBI Taxonomy" id="1833"/>
    <lineage>
        <taxon>Bacteria</taxon>
        <taxon>Bacillati</taxon>
        <taxon>Actinomycetota</taxon>
        <taxon>Actinomycetes</taxon>
        <taxon>Mycobacteriales</taxon>
        <taxon>Nocardiaceae</taxon>
        <taxon>Rhodococcus</taxon>
        <taxon>Rhodococcus erythropolis group</taxon>
    </lineage>
</organism>
<dbReference type="InterPro" id="IPR010071">
    <property type="entry name" value="AA_adenyl_dom"/>
</dbReference>
<dbReference type="FunFam" id="2.30.38.10:FF:000001">
    <property type="entry name" value="Non-ribosomal peptide synthetase PvdI"/>
    <property type="match status" value="1"/>
</dbReference>
<dbReference type="Gene3D" id="3.30.559.10">
    <property type="entry name" value="Chloramphenicol acetyltransferase-like domain"/>
    <property type="match status" value="1"/>
</dbReference>
<dbReference type="Gene3D" id="3.40.50.980">
    <property type="match status" value="2"/>
</dbReference>
<dbReference type="InterPro" id="IPR001242">
    <property type="entry name" value="Condensation_dom"/>
</dbReference>
<dbReference type="Pfam" id="PF00668">
    <property type="entry name" value="Condensation"/>
    <property type="match status" value="1"/>
</dbReference>
<feature type="non-terminal residue" evidence="5">
    <location>
        <position position="1"/>
    </location>
</feature>
<dbReference type="NCBIfam" id="TIGR01733">
    <property type="entry name" value="AA-adenyl-dom"/>
    <property type="match status" value="1"/>
</dbReference>
<dbReference type="PANTHER" id="PTHR45527">
    <property type="entry name" value="NONRIBOSOMAL PEPTIDE SYNTHETASE"/>
    <property type="match status" value="1"/>
</dbReference>
<dbReference type="PROSITE" id="PS50075">
    <property type="entry name" value="CARRIER"/>
    <property type="match status" value="1"/>
</dbReference>
<dbReference type="InterPro" id="IPR000873">
    <property type="entry name" value="AMP-dep_synth/lig_dom"/>
</dbReference>
<feature type="domain" description="Carrier" evidence="4">
    <location>
        <begin position="571"/>
        <end position="646"/>
    </location>
</feature>
<dbReference type="GO" id="GO:0009239">
    <property type="term" value="P:enterobactin biosynthetic process"/>
    <property type="evidence" value="ECO:0007669"/>
    <property type="project" value="TreeGrafter"/>
</dbReference>
<dbReference type="PANTHER" id="PTHR45527:SF1">
    <property type="entry name" value="FATTY ACID SYNTHASE"/>
    <property type="match status" value="1"/>
</dbReference>
<evidence type="ECO:0000259" key="4">
    <source>
        <dbReference type="PROSITE" id="PS50075"/>
    </source>
</evidence>
<dbReference type="SUPFAM" id="SSF47336">
    <property type="entry name" value="ACP-like"/>
    <property type="match status" value="1"/>
</dbReference>
<dbReference type="FunFam" id="3.40.50.12780:FF:000012">
    <property type="entry name" value="Non-ribosomal peptide synthetase"/>
    <property type="match status" value="1"/>
</dbReference>
<dbReference type="CDD" id="cd19540">
    <property type="entry name" value="LCL_NRPS-like"/>
    <property type="match status" value="1"/>
</dbReference>
<reference evidence="5 6" key="1">
    <citation type="submission" date="2020-12" db="EMBL/GenBank/DDBJ databases">
        <title>Draft genome sequence of furan degrading bacterial strain FUR100.</title>
        <authorList>
            <person name="Woiski C."/>
        </authorList>
    </citation>
    <scope>NUCLEOTIDE SEQUENCE [LARGE SCALE GENOMIC DNA]</scope>
    <source>
        <strain evidence="5 6">FUR100</strain>
    </source>
</reference>
<keyword evidence="2" id="KW-0596">Phosphopantetheine</keyword>
<dbReference type="InterPro" id="IPR009081">
    <property type="entry name" value="PP-bd_ACP"/>
</dbReference>
<dbReference type="InterPro" id="IPR025110">
    <property type="entry name" value="AMP-bd_C"/>
</dbReference>
<evidence type="ECO:0000256" key="3">
    <source>
        <dbReference type="ARBA" id="ARBA00022553"/>
    </source>
</evidence>
<proteinExistence type="predicted"/>
<evidence type="ECO:0000256" key="2">
    <source>
        <dbReference type="ARBA" id="ARBA00022450"/>
    </source>
</evidence>
<keyword evidence="3" id="KW-0597">Phosphoprotein</keyword>
<dbReference type="EMBL" id="JAECSB010000042">
    <property type="protein sequence ID" value="MBH5143646.1"/>
    <property type="molecule type" value="Genomic_DNA"/>
</dbReference>
<name>A0A8I0ZQ93_RHOER</name>
<dbReference type="InterPro" id="IPR006162">
    <property type="entry name" value="Ppantetheine_attach_site"/>
</dbReference>
<dbReference type="Proteomes" id="UP000627573">
    <property type="component" value="Unassembled WGS sequence"/>
</dbReference>
<dbReference type="Pfam" id="PF00501">
    <property type="entry name" value="AMP-binding"/>
    <property type="match status" value="2"/>
</dbReference>
<dbReference type="InterPro" id="IPR042099">
    <property type="entry name" value="ANL_N_sf"/>
</dbReference>
<dbReference type="Gene3D" id="1.10.1200.10">
    <property type="entry name" value="ACP-like"/>
    <property type="match status" value="1"/>
</dbReference>
<protein>
    <submittedName>
        <fullName evidence="5">Amino acid adenylation domain-containing protein</fullName>
    </submittedName>
</protein>
<comment type="cofactor">
    <cofactor evidence="1">
        <name>pantetheine 4'-phosphate</name>
        <dbReference type="ChEBI" id="CHEBI:47942"/>
    </cofactor>
</comment>
<dbReference type="Pfam" id="PF00550">
    <property type="entry name" value="PP-binding"/>
    <property type="match status" value="1"/>
</dbReference>
<dbReference type="UniPathway" id="UPA00011"/>
<dbReference type="GO" id="GO:0005829">
    <property type="term" value="C:cytosol"/>
    <property type="evidence" value="ECO:0007669"/>
    <property type="project" value="TreeGrafter"/>
</dbReference>
<dbReference type="InterPro" id="IPR020845">
    <property type="entry name" value="AMP-binding_CS"/>
</dbReference>
<dbReference type="SUPFAM" id="SSF56801">
    <property type="entry name" value="Acetyl-CoA synthetase-like"/>
    <property type="match status" value="2"/>
</dbReference>
<dbReference type="Gene3D" id="3.30.300.30">
    <property type="match status" value="1"/>
</dbReference>
<dbReference type="GO" id="GO:0043041">
    <property type="term" value="P:amino acid activation for nonribosomal peptide biosynthetic process"/>
    <property type="evidence" value="ECO:0007669"/>
    <property type="project" value="TreeGrafter"/>
</dbReference>
<dbReference type="Pfam" id="PF13193">
    <property type="entry name" value="AMP-binding_C"/>
    <property type="match status" value="1"/>
</dbReference>
<accession>A0A8I0ZQ93</accession>
<keyword evidence="6" id="KW-1185">Reference proteome</keyword>
<dbReference type="GO" id="GO:0009366">
    <property type="term" value="C:enterobactin synthetase complex"/>
    <property type="evidence" value="ECO:0007669"/>
    <property type="project" value="TreeGrafter"/>
</dbReference>
<comment type="caution">
    <text evidence="5">The sequence shown here is derived from an EMBL/GenBank/DDBJ whole genome shotgun (WGS) entry which is preliminary data.</text>
</comment>
<dbReference type="GO" id="GO:0031177">
    <property type="term" value="F:phosphopantetheine binding"/>
    <property type="evidence" value="ECO:0007669"/>
    <property type="project" value="InterPro"/>
</dbReference>
<dbReference type="Gene3D" id="3.30.559.30">
    <property type="entry name" value="Nonribosomal peptide synthetase, condensation domain"/>
    <property type="match status" value="1"/>
</dbReference>
<evidence type="ECO:0000313" key="6">
    <source>
        <dbReference type="Proteomes" id="UP000627573"/>
    </source>
</evidence>
<dbReference type="FunFam" id="3.40.50.980:FF:000001">
    <property type="entry name" value="Non-ribosomal peptide synthetase"/>
    <property type="match status" value="1"/>
</dbReference>
<evidence type="ECO:0000313" key="5">
    <source>
        <dbReference type="EMBL" id="MBH5143646.1"/>
    </source>
</evidence>
<dbReference type="CDD" id="cd17646">
    <property type="entry name" value="A_NRPS_AB3403-like"/>
    <property type="match status" value="1"/>
</dbReference>
<dbReference type="SMART" id="SM00823">
    <property type="entry name" value="PKS_PP"/>
    <property type="match status" value="1"/>
</dbReference>
<gene>
    <name evidence="5" type="ORF">I3517_13605</name>
</gene>